<comment type="caution">
    <text evidence="1">The sequence shown here is derived from an EMBL/GenBank/DDBJ whole genome shotgun (WGS) entry which is preliminary data.</text>
</comment>
<evidence type="ECO:0000313" key="2">
    <source>
        <dbReference type="Proteomes" id="UP000324800"/>
    </source>
</evidence>
<evidence type="ECO:0000313" key="1">
    <source>
        <dbReference type="EMBL" id="KAA6356276.1"/>
    </source>
</evidence>
<gene>
    <name evidence="1" type="ORF">EZS28_048197</name>
</gene>
<dbReference type="EMBL" id="SNRW01033256">
    <property type="protein sequence ID" value="KAA6356276.1"/>
    <property type="molecule type" value="Genomic_DNA"/>
</dbReference>
<name>A0A5J4TCW4_9EUKA</name>
<dbReference type="Proteomes" id="UP000324800">
    <property type="component" value="Unassembled WGS sequence"/>
</dbReference>
<reference evidence="1 2" key="1">
    <citation type="submission" date="2019-03" db="EMBL/GenBank/DDBJ databases">
        <title>Single cell metagenomics reveals metabolic interactions within the superorganism composed of flagellate Streblomastix strix and complex community of Bacteroidetes bacteria on its surface.</title>
        <authorList>
            <person name="Treitli S.C."/>
            <person name="Kolisko M."/>
            <person name="Husnik F."/>
            <person name="Keeling P."/>
            <person name="Hampl V."/>
        </authorList>
    </citation>
    <scope>NUCLEOTIDE SEQUENCE [LARGE SCALE GENOMIC DNA]</scope>
    <source>
        <strain evidence="1">ST1C</strain>
    </source>
</reference>
<organism evidence="1 2">
    <name type="scientific">Streblomastix strix</name>
    <dbReference type="NCBI Taxonomy" id="222440"/>
    <lineage>
        <taxon>Eukaryota</taxon>
        <taxon>Metamonada</taxon>
        <taxon>Preaxostyla</taxon>
        <taxon>Oxymonadida</taxon>
        <taxon>Streblomastigidae</taxon>
        <taxon>Streblomastix</taxon>
    </lineage>
</organism>
<evidence type="ECO:0008006" key="3">
    <source>
        <dbReference type="Google" id="ProtNLM"/>
    </source>
</evidence>
<proteinExistence type="predicted"/>
<dbReference type="AlphaFoldDB" id="A0A5J4TCW4"/>
<sequence>MCPIAWFEAWNEKRKTMAIDKDLLWRNSENKRSLTPEKCSKEEMHAVMSSSGIDKHSVTTIRKVAISAMQNRNKTKIKIGRWSRHSESADTVRENYDVNNNDSIRKALSECISAGEESKWDVIINDK</sequence>
<accession>A0A5J4TCW4</accession>
<protein>
    <recommendedName>
        <fullName evidence="3">Tyr recombinase domain-containing protein</fullName>
    </recommendedName>
</protein>